<organism evidence="4">
    <name type="scientific">Magallana gigas</name>
    <name type="common">Pacific oyster</name>
    <name type="synonym">Crassostrea gigas</name>
    <dbReference type="NCBI Taxonomy" id="29159"/>
    <lineage>
        <taxon>Eukaryota</taxon>
        <taxon>Metazoa</taxon>
        <taxon>Spiralia</taxon>
        <taxon>Lophotrochozoa</taxon>
        <taxon>Mollusca</taxon>
        <taxon>Bivalvia</taxon>
        <taxon>Autobranchia</taxon>
        <taxon>Pteriomorphia</taxon>
        <taxon>Ostreida</taxon>
        <taxon>Ostreoidea</taxon>
        <taxon>Ostreidae</taxon>
        <taxon>Magallana</taxon>
    </lineage>
</organism>
<sequence length="795" mass="86616">MVLSLCAIHQASTQTCDDVDSTVCQMFRDKRDICVDPCLSKLCPRLCGTCPLKCYHCDSVADVNDCNATMECSNGEKVLRWLRCTIPLHRCIVTETLAADFSKSYRLGCATNEVCTQLFGASTGGSSLIIGKRSVEKRANLDGDCCDSDLCNQHTPSPARLRRQSNVTTTVMMESTTMVTSPEATESTNSKCSDIDTAGCQRLLGLNKGMCSDPCVVQACPRTCGKCSECYWCNHIKNPEQCNQTTNCDIGEVCNQFHAQAAHIFGKRADPVELSLDGDCCSGDLCNHHVLVHTTTTTTSSPTDACAYTAANHHCPTNFHLVDGKCYMIGSSAGTFNDAVSYCQTHCSKLAENLSHGDFRALVQWAQTKWALCPCTPFPDDKRTGTRFNMAVIVGVFLLFVGCVWGLDSTCDDIDADICRAFNNKECLVHMGINSDFTPYYRLGCASTTVCVSLFGSGVDVGVPTLVGKKKRHNIEGDCCNTDLCNQHEPHHGHSKKRQFDLVLDTTTTLPDTTTMVTTTQTMPPATETMPSAAQSIPQKQTTELETSTMPPATQTMPTTTQTMPTTAQTVPTTTQTMPPATQTVTTTTMSTTAQLPAECYSCPFVHMPNQCFTKTMCDPGEKCYVLEEIMDDGTHGYRVGCLQEQVCTRFKNQAHTIFGRRSDHLLLTMDGNCCDGDLCNHQPLIHTTTPTTTTTTTTHAPITKPTTTKTTTHAHTHHHTVPPTTAFKDGCSYISGHHCPLGFDLVNGKCVALTNPPMTYVEAQGLTLHTMVTLCGTQLTLRYAILRILILGIA</sequence>
<keyword evidence="1" id="KW-0732">Signal</keyword>
<feature type="compositionally biased region" description="Low complexity" evidence="3">
    <location>
        <begin position="547"/>
        <end position="581"/>
    </location>
</feature>
<evidence type="ECO:0000256" key="1">
    <source>
        <dbReference type="ARBA" id="ARBA00022729"/>
    </source>
</evidence>
<evidence type="ECO:0000313" key="4">
    <source>
        <dbReference type="EMBL" id="EKC32929.1"/>
    </source>
</evidence>
<name>K1QPA9_MAGGI</name>
<feature type="region of interest" description="Disordered" evidence="3">
    <location>
        <begin position="546"/>
        <end position="581"/>
    </location>
</feature>
<keyword evidence="2" id="KW-1015">Disulfide bond</keyword>
<dbReference type="SUPFAM" id="SSF56436">
    <property type="entry name" value="C-type lectin-like"/>
    <property type="match status" value="1"/>
</dbReference>
<accession>K1QPA9</accession>
<dbReference type="InParanoid" id="K1QPA9"/>
<gene>
    <name evidence="4" type="ORF">CGI_10024719</name>
</gene>
<feature type="compositionally biased region" description="Low complexity" evidence="3">
    <location>
        <begin position="691"/>
        <end position="712"/>
    </location>
</feature>
<dbReference type="EMBL" id="JH815993">
    <property type="protein sequence ID" value="EKC32929.1"/>
    <property type="molecule type" value="Genomic_DNA"/>
</dbReference>
<evidence type="ECO:0000256" key="3">
    <source>
        <dbReference type="SAM" id="MobiDB-lite"/>
    </source>
</evidence>
<feature type="region of interest" description="Disordered" evidence="3">
    <location>
        <begin position="691"/>
        <end position="720"/>
    </location>
</feature>
<dbReference type="PANTHER" id="PTHR10036">
    <property type="entry name" value="CD59 GLYCOPROTEIN"/>
    <property type="match status" value="1"/>
</dbReference>
<dbReference type="InterPro" id="IPR016186">
    <property type="entry name" value="C-type_lectin-like/link_sf"/>
</dbReference>
<protein>
    <submittedName>
        <fullName evidence="4">Uncharacterized protein</fullName>
    </submittedName>
</protein>
<dbReference type="AlphaFoldDB" id="K1QPA9"/>
<reference evidence="4" key="1">
    <citation type="journal article" date="2012" name="Nature">
        <title>The oyster genome reveals stress adaptation and complexity of shell formation.</title>
        <authorList>
            <person name="Zhang G."/>
            <person name="Fang X."/>
            <person name="Guo X."/>
            <person name="Li L."/>
            <person name="Luo R."/>
            <person name="Xu F."/>
            <person name="Yang P."/>
            <person name="Zhang L."/>
            <person name="Wang X."/>
            <person name="Qi H."/>
            <person name="Xiong Z."/>
            <person name="Que H."/>
            <person name="Xie Y."/>
            <person name="Holland P.W."/>
            <person name="Paps J."/>
            <person name="Zhu Y."/>
            <person name="Wu F."/>
            <person name="Chen Y."/>
            <person name="Wang J."/>
            <person name="Peng C."/>
            <person name="Meng J."/>
            <person name="Yang L."/>
            <person name="Liu J."/>
            <person name="Wen B."/>
            <person name="Zhang N."/>
            <person name="Huang Z."/>
            <person name="Zhu Q."/>
            <person name="Feng Y."/>
            <person name="Mount A."/>
            <person name="Hedgecock D."/>
            <person name="Xu Z."/>
            <person name="Liu Y."/>
            <person name="Domazet-Loso T."/>
            <person name="Du Y."/>
            <person name="Sun X."/>
            <person name="Zhang S."/>
            <person name="Liu B."/>
            <person name="Cheng P."/>
            <person name="Jiang X."/>
            <person name="Li J."/>
            <person name="Fan D."/>
            <person name="Wang W."/>
            <person name="Fu W."/>
            <person name="Wang T."/>
            <person name="Wang B."/>
            <person name="Zhang J."/>
            <person name="Peng Z."/>
            <person name="Li Y."/>
            <person name="Li N."/>
            <person name="Wang J."/>
            <person name="Chen M."/>
            <person name="He Y."/>
            <person name="Tan F."/>
            <person name="Song X."/>
            <person name="Zheng Q."/>
            <person name="Huang R."/>
            <person name="Yang H."/>
            <person name="Du X."/>
            <person name="Chen L."/>
            <person name="Yang M."/>
            <person name="Gaffney P.M."/>
            <person name="Wang S."/>
            <person name="Luo L."/>
            <person name="She Z."/>
            <person name="Ming Y."/>
            <person name="Huang W."/>
            <person name="Zhang S."/>
            <person name="Huang B."/>
            <person name="Zhang Y."/>
            <person name="Qu T."/>
            <person name="Ni P."/>
            <person name="Miao G."/>
            <person name="Wang J."/>
            <person name="Wang Q."/>
            <person name="Steinberg C.E."/>
            <person name="Wang H."/>
            <person name="Li N."/>
            <person name="Qian L."/>
            <person name="Zhang G."/>
            <person name="Li Y."/>
            <person name="Yang H."/>
            <person name="Liu X."/>
            <person name="Wang J."/>
            <person name="Yin Y."/>
            <person name="Wang J."/>
        </authorList>
    </citation>
    <scope>NUCLEOTIDE SEQUENCE [LARGE SCALE GENOMIC DNA]</scope>
    <source>
        <strain evidence="4">05x7-T-G4-1.051#20</strain>
    </source>
</reference>
<evidence type="ECO:0000256" key="2">
    <source>
        <dbReference type="ARBA" id="ARBA00023157"/>
    </source>
</evidence>
<dbReference type="InterPro" id="IPR016187">
    <property type="entry name" value="CTDL_fold"/>
</dbReference>
<dbReference type="HOGENOM" id="CLU_353461_0_0_1"/>
<proteinExistence type="predicted"/>
<dbReference type="Gene3D" id="3.10.100.10">
    <property type="entry name" value="Mannose-Binding Protein A, subunit A"/>
    <property type="match status" value="1"/>
</dbReference>